<accession>A0A0C3G0X0</accession>
<dbReference type="InParanoid" id="A0A0C3G0X0"/>
<dbReference type="EMBL" id="KN832988">
    <property type="protein sequence ID" value="KIM84346.1"/>
    <property type="molecule type" value="Genomic_DNA"/>
</dbReference>
<sequence length="65" mass="7282">MGKPLRSYQGRPIPDVAGTYIAIGCLRKARIYKSTTISALLTLFTISDPAYVDARGPWQRVYNYS</sequence>
<dbReference type="HOGENOM" id="CLU_2850490_0_0_1"/>
<name>A0A0C3G0X0_PILCF</name>
<evidence type="ECO:0000313" key="1">
    <source>
        <dbReference type="EMBL" id="KIM84346.1"/>
    </source>
</evidence>
<protein>
    <submittedName>
        <fullName evidence="1">Uncharacterized protein</fullName>
    </submittedName>
</protein>
<reference evidence="2" key="2">
    <citation type="submission" date="2015-01" db="EMBL/GenBank/DDBJ databases">
        <title>Evolutionary Origins and Diversification of the Mycorrhizal Mutualists.</title>
        <authorList>
            <consortium name="DOE Joint Genome Institute"/>
            <consortium name="Mycorrhizal Genomics Consortium"/>
            <person name="Kohler A."/>
            <person name="Kuo A."/>
            <person name="Nagy L.G."/>
            <person name="Floudas D."/>
            <person name="Copeland A."/>
            <person name="Barry K.W."/>
            <person name="Cichocki N."/>
            <person name="Veneault-Fourrey C."/>
            <person name="LaButti K."/>
            <person name="Lindquist E.A."/>
            <person name="Lipzen A."/>
            <person name="Lundell T."/>
            <person name="Morin E."/>
            <person name="Murat C."/>
            <person name="Riley R."/>
            <person name="Ohm R."/>
            <person name="Sun H."/>
            <person name="Tunlid A."/>
            <person name="Henrissat B."/>
            <person name="Grigoriev I.V."/>
            <person name="Hibbett D.S."/>
            <person name="Martin F."/>
        </authorList>
    </citation>
    <scope>NUCLEOTIDE SEQUENCE [LARGE SCALE GENOMIC DNA]</scope>
    <source>
        <strain evidence="2">F 1598</strain>
    </source>
</reference>
<reference evidence="1 2" key="1">
    <citation type="submission" date="2014-04" db="EMBL/GenBank/DDBJ databases">
        <authorList>
            <consortium name="DOE Joint Genome Institute"/>
            <person name="Kuo A."/>
            <person name="Tarkka M."/>
            <person name="Buscot F."/>
            <person name="Kohler A."/>
            <person name="Nagy L.G."/>
            <person name="Floudas D."/>
            <person name="Copeland A."/>
            <person name="Barry K.W."/>
            <person name="Cichocki N."/>
            <person name="Veneault-Fourrey C."/>
            <person name="LaButti K."/>
            <person name="Lindquist E.A."/>
            <person name="Lipzen A."/>
            <person name="Lundell T."/>
            <person name="Morin E."/>
            <person name="Murat C."/>
            <person name="Sun H."/>
            <person name="Tunlid A."/>
            <person name="Henrissat B."/>
            <person name="Grigoriev I.V."/>
            <person name="Hibbett D.S."/>
            <person name="Martin F."/>
            <person name="Nordberg H.P."/>
            <person name="Cantor M.N."/>
            <person name="Hua S.X."/>
        </authorList>
    </citation>
    <scope>NUCLEOTIDE SEQUENCE [LARGE SCALE GENOMIC DNA]</scope>
    <source>
        <strain evidence="1 2">F 1598</strain>
    </source>
</reference>
<dbReference type="AlphaFoldDB" id="A0A0C3G0X0"/>
<keyword evidence="2" id="KW-1185">Reference proteome</keyword>
<gene>
    <name evidence="1" type="ORF">PILCRDRAFT_818694</name>
</gene>
<dbReference type="Proteomes" id="UP000054166">
    <property type="component" value="Unassembled WGS sequence"/>
</dbReference>
<evidence type="ECO:0000313" key="2">
    <source>
        <dbReference type="Proteomes" id="UP000054166"/>
    </source>
</evidence>
<organism evidence="1 2">
    <name type="scientific">Piloderma croceum (strain F 1598)</name>
    <dbReference type="NCBI Taxonomy" id="765440"/>
    <lineage>
        <taxon>Eukaryota</taxon>
        <taxon>Fungi</taxon>
        <taxon>Dikarya</taxon>
        <taxon>Basidiomycota</taxon>
        <taxon>Agaricomycotina</taxon>
        <taxon>Agaricomycetes</taxon>
        <taxon>Agaricomycetidae</taxon>
        <taxon>Atheliales</taxon>
        <taxon>Atheliaceae</taxon>
        <taxon>Piloderma</taxon>
    </lineage>
</organism>
<proteinExistence type="predicted"/>